<feature type="region of interest" description="Disordered" evidence="1">
    <location>
        <begin position="60"/>
        <end position="161"/>
    </location>
</feature>
<gene>
    <name evidence="2" type="ORF">FNF29_05359</name>
</gene>
<dbReference type="Proteomes" id="UP000323011">
    <property type="component" value="Unassembled WGS sequence"/>
</dbReference>
<dbReference type="EMBL" id="VLTN01000035">
    <property type="protein sequence ID" value="KAA0150347.1"/>
    <property type="molecule type" value="Genomic_DNA"/>
</dbReference>
<feature type="compositionally biased region" description="Acidic residues" evidence="1">
    <location>
        <begin position="66"/>
        <end position="75"/>
    </location>
</feature>
<keyword evidence="3" id="KW-1185">Reference proteome</keyword>
<evidence type="ECO:0000256" key="1">
    <source>
        <dbReference type="SAM" id="MobiDB-lite"/>
    </source>
</evidence>
<accession>A0A5A8CCI2</accession>
<proteinExistence type="predicted"/>
<organism evidence="2 3">
    <name type="scientific">Cafeteria roenbergensis</name>
    <name type="common">Marine flagellate</name>
    <dbReference type="NCBI Taxonomy" id="33653"/>
    <lineage>
        <taxon>Eukaryota</taxon>
        <taxon>Sar</taxon>
        <taxon>Stramenopiles</taxon>
        <taxon>Bigyra</taxon>
        <taxon>Opalozoa</taxon>
        <taxon>Bicosoecida</taxon>
        <taxon>Cafeteriaceae</taxon>
        <taxon>Cafeteria</taxon>
    </lineage>
</organism>
<dbReference type="AlphaFoldDB" id="A0A5A8CCI2"/>
<name>A0A5A8CCI2_CAFRO</name>
<dbReference type="PANTHER" id="PTHR28674:SF1">
    <property type="entry name" value="NOP PROTEIN CHAPERONE 1"/>
    <property type="match status" value="1"/>
</dbReference>
<protein>
    <submittedName>
        <fullName evidence="2">Uncharacterized protein</fullName>
    </submittedName>
</protein>
<dbReference type="InterPro" id="IPR027921">
    <property type="entry name" value="NOPCHAP1"/>
</dbReference>
<dbReference type="GO" id="GO:0000492">
    <property type="term" value="P:box C/D snoRNP assembly"/>
    <property type="evidence" value="ECO:0007669"/>
    <property type="project" value="InterPro"/>
</dbReference>
<dbReference type="GO" id="GO:0062064">
    <property type="term" value="F:box C/D methylation guide snoRNP complex binding"/>
    <property type="evidence" value="ECO:0007669"/>
    <property type="project" value="TreeGrafter"/>
</dbReference>
<dbReference type="PANTHER" id="PTHR28674">
    <property type="entry name" value="SIMILAR TO DNA SEGMENT, CHR 10, WAYNE STATE UNIVERSITY 102,-EXPRESSED"/>
    <property type="match status" value="1"/>
</dbReference>
<comment type="caution">
    <text evidence="2">The sequence shown here is derived from an EMBL/GenBank/DDBJ whole genome shotgun (WGS) entry which is preliminary data.</text>
</comment>
<dbReference type="Pfam" id="PF15370">
    <property type="entry name" value="NOPCHAP1"/>
    <property type="match status" value="1"/>
</dbReference>
<feature type="compositionally biased region" description="Low complexity" evidence="1">
    <location>
        <begin position="87"/>
        <end position="103"/>
    </location>
</feature>
<evidence type="ECO:0000313" key="3">
    <source>
        <dbReference type="Proteomes" id="UP000323011"/>
    </source>
</evidence>
<evidence type="ECO:0000313" key="2">
    <source>
        <dbReference type="EMBL" id="KAA0150347.1"/>
    </source>
</evidence>
<sequence length="161" mass="16187">MLLGGSAAGPPPAGPSGLLDRLKAFLPQIEAANSDLSERVKAGEDVRIDSLTDEERFIEMNVMLPGEEDDEDEAAADAAPFDSGDQADGAPADAAPAAAGAAHADAKQPKQAPRPLIQEVDATPTSAGQPDPAAAEESPSAAEAGDAAERSPPASDHGADK</sequence>
<reference evidence="2 3" key="1">
    <citation type="submission" date="2019-07" db="EMBL/GenBank/DDBJ databases">
        <title>Genomes of Cafeteria roenbergensis.</title>
        <authorList>
            <person name="Fischer M.G."/>
            <person name="Hackl T."/>
            <person name="Roman M."/>
        </authorList>
    </citation>
    <scope>NUCLEOTIDE SEQUENCE [LARGE SCALE GENOMIC DNA]</scope>
    <source>
        <strain evidence="2 3">BVI</strain>
    </source>
</reference>
<feature type="compositionally biased region" description="Low complexity" evidence="1">
    <location>
        <begin position="130"/>
        <end position="145"/>
    </location>
</feature>